<dbReference type="AlphaFoldDB" id="A0A9D1NBD6"/>
<evidence type="ECO:0000259" key="1">
    <source>
        <dbReference type="PROSITE" id="PS50980"/>
    </source>
</evidence>
<dbReference type="PANTHER" id="PTHR43842">
    <property type="entry name" value="PROPIONYL-COA CARBOXYLASE BETA CHAIN"/>
    <property type="match status" value="1"/>
</dbReference>
<dbReference type="PROSITE" id="PS50989">
    <property type="entry name" value="COA_CT_CTER"/>
    <property type="match status" value="1"/>
</dbReference>
<accession>A0A9D1NBD6</accession>
<dbReference type="PROSITE" id="PS50980">
    <property type="entry name" value="COA_CT_NTER"/>
    <property type="match status" value="1"/>
</dbReference>
<comment type="caution">
    <text evidence="3">The sequence shown here is derived from an EMBL/GenBank/DDBJ whole genome shotgun (WGS) entry which is preliminary data.</text>
</comment>
<protein>
    <submittedName>
        <fullName evidence="3">Uncharacterized protein</fullName>
    </submittedName>
</protein>
<dbReference type="EMBL" id="DVOH01000018">
    <property type="protein sequence ID" value="HIU99998.1"/>
    <property type="molecule type" value="Genomic_DNA"/>
</dbReference>
<sequence length="472" mass="49790">MAKKSNLTKLDQKNEILSQHQGSVRKLIDAIVDPQSFVETDAFFGKSDVEDAKGEGVVTGFAYIGDKPVCIAAQNATVLGGALGKAHADKILRAIRRAVDNGFDFVSLIDSAGAKIDDGLDALDGYAEILAEMSVLRCSATHFAVVTGNAVGLMGVFAASSDFLFLNETAALAATSPYVVAAKAGLEKPACELLGDEAHAANGKAVEFGYSDLSEVREAILSINAFISDEPVDTDDDPNRIEPALNDNLSADALLEAVADDRYYLELFGRFAPQTVTALASVNGIPVAVIVDNADENHPKLNGQSMRKIKNFVRIADQYGLPLVHFVDCEGLDACLKCEQKGLAVKAAKLVDALAQYSAPHIAVVSGAATGFGYTAFCSKALGVDYVFAFPEATVGILPARTAVAAFMKEEMLASALDPEQARATLEASYQKHAANPFEAAKSGKIDNIIEPAHIRPHLASILKLASEGGAL</sequence>
<dbReference type="PANTHER" id="PTHR43842:SF2">
    <property type="entry name" value="PROPIONYL-COA CARBOXYLASE BETA CHAIN, MITOCHONDRIAL"/>
    <property type="match status" value="1"/>
</dbReference>
<evidence type="ECO:0000313" key="3">
    <source>
        <dbReference type="EMBL" id="HIU99998.1"/>
    </source>
</evidence>
<evidence type="ECO:0000313" key="4">
    <source>
        <dbReference type="Proteomes" id="UP000886891"/>
    </source>
</evidence>
<name>A0A9D1NBD6_9FIRM</name>
<gene>
    <name evidence="3" type="ORF">IAB14_02650</name>
</gene>
<dbReference type="InterPro" id="IPR029045">
    <property type="entry name" value="ClpP/crotonase-like_dom_sf"/>
</dbReference>
<organism evidence="3 4">
    <name type="scientific">Candidatus Stercoripulliclostridium merdipullorum</name>
    <dbReference type="NCBI Taxonomy" id="2840952"/>
    <lineage>
        <taxon>Bacteria</taxon>
        <taxon>Bacillati</taxon>
        <taxon>Bacillota</taxon>
        <taxon>Clostridia</taxon>
        <taxon>Eubacteriales</taxon>
        <taxon>Candidatus Stercoripulliclostridium</taxon>
    </lineage>
</organism>
<dbReference type="InterPro" id="IPR011763">
    <property type="entry name" value="COA_CT_C"/>
</dbReference>
<dbReference type="InterPro" id="IPR051047">
    <property type="entry name" value="AccD/PCCB"/>
</dbReference>
<feature type="domain" description="CoA carboxyltransferase N-terminal" evidence="1">
    <location>
        <begin position="1"/>
        <end position="239"/>
    </location>
</feature>
<dbReference type="Pfam" id="PF01039">
    <property type="entry name" value="Carboxyl_trans"/>
    <property type="match status" value="1"/>
</dbReference>
<dbReference type="Proteomes" id="UP000886891">
    <property type="component" value="Unassembled WGS sequence"/>
</dbReference>
<dbReference type="SUPFAM" id="SSF52096">
    <property type="entry name" value="ClpP/crotonase"/>
    <property type="match status" value="2"/>
</dbReference>
<feature type="domain" description="CoA carboxyltransferase C-terminal" evidence="2">
    <location>
        <begin position="212"/>
        <end position="468"/>
    </location>
</feature>
<dbReference type="InterPro" id="IPR011762">
    <property type="entry name" value="COA_CT_N"/>
</dbReference>
<dbReference type="GO" id="GO:0004658">
    <property type="term" value="F:propionyl-CoA carboxylase activity"/>
    <property type="evidence" value="ECO:0007669"/>
    <property type="project" value="TreeGrafter"/>
</dbReference>
<reference evidence="3" key="2">
    <citation type="journal article" date="2021" name="PeerJ">
        <title>Extensive microbial diversity within the chicken gut microbiome revealed by metagenomics and culture.</title>
        <authorList>
            <person name="Gilroy R."/>
            <person name="Ravi A."/>
            <person name="Getino M."/>
            <person name="Pursley I."/>
            <person name="Horton D.L."/>
            <person name="Alikhan N.F."/>
            <person name="Baker D."/>
            <person name="Gharbi K."/>
            <person name="Hall N."/>
            <person name="Watson M."/>
            <person name="Adriaenssens E.M."/>
            <person name="Foster-Nyarko E."/>
            <person name="Jarju S."/>
            <person name="Secka A."/>
            <person name="Antonio M."/>
            <person name="Oren A."/>
            <person name="Chaudhuri R.R."/>
            <person name="La Ragione R."/>
            <person name="Hildebrand F."/>
            <person name="Pallen M.J."/>
        </authorList>
    </citation>
    <scope>NUCLEOTIDE SEQUENCE</scope>
    <source>
        <strain evidence="3">23406</strain>
    </source>
</reference>
<evidence type="ECO:0000259" key="2">
    <source>
        <dbReference type="PROSITE" id="PS50989"/>
    </source>
</evidence>
<dbReference type="Gene3D" id="3.90.226.10">
    <property type="entry name" value="2-enoyl-CoA Hydratase, Chain A, domain 1"/>
    <property type="match status" value="2"/>
</dbReference>
<proteinExistence type="predicted"/>
<reference evidence="3" key="1">
    <citation type="submission" date="2020-10" db="EMBL/GenBank/DDBJ databases">
        <authorList>
            <person name="Gilroy R."/>
        </authorList>
    </citation>
    <scope>NUCLEOTIDE SEQUENCE</scope>
    <source>
        <strain evidence="3">23406</strain>
    </source>
</reference>
<dbReference type="InterPro" id="IPR034733">
    <property type="entry name" value="AcCoA_carboxyl_beta"/>
</dbReference>